<accession>A0A916QIU9</accession>
<dbReference type="AlphaFoldDB" id="A0A916QIU9"/>
<evidence type="ECO:0000256" key="1">
    <source>
        <dbReference type="SAM" id="SignalP"/>
    </source>
</evidence>
<feature type="signal peptide" evidence="1">
    <location>
        <begin position="1"/>
        <end position="21"/>
    </location>
</feature>
<comment type="caution">
    <text evidence="2">The sequence shown here is derived from an EMBL/GenBank/DDBJ whole genome shotgun (WGS) entry which is preliminary data.</text>
</comment>
<evidence type="ECO:0000313" key="3">
    <source>
        <dbReference type="Proteomes" id="UP000677218"/>
    </source>
</evidence>
<dbReference type="Proteomes" id="UP000677218">
    <property type="component" value="Unassembled WGS sequence"/>
</dbReference>
<keyword evidence="1" id="KW-0732">Signal</keyword>
<proteinExistence type="predicted"/>
<gene>
    <name evidence="2" type="primary">apf_2</name>
    <name evidence="2" type="ORF">LCB40_03070</name>
</gene>
<protein>
    <submittedName>
        <fullName evidence="2">Aggregation promoting factor</fullName>
    </submittedName>
</protein>
<reference evidence="2" key="1">
    <citation type="submission" date="2020-08" db="EMBL/GenBank/DDBJ databases">
        <title>Taxonomic study for Lactobacillus species isolated from hardwood bark.</title>
        <authorList>
            <person name="Tohno M."/>
            <person name="Tanizawa Y."/>
        </authorList>
    </citation>
    <scope>NUCLEOTIDE SEQUENCE</scope>
    <source>
        <strain evidence="2">B40</strain>
    </source>
</reference>
<sequence>MKILKSVKSILVKLVAALALAFVGVVASQNVNTSANTQTVQAATHWSKKNLKARAWIVKRESGGNWHARNGNCYGRYQLLITYLHHNYSHKNQTRVADNYVRGRYGSWVNAKKFWQRHHWY</sequence>
<organism evidence="2 3">
    <name type="scientific">Lactobacillus corticis</name>
    <dbReference type="NCBI Taxonomy" id="2201249"/>
    <lineage>
        <taxon>Bacteria</taxon>
        <taxon>Bacillati</taxon>
        <taxon>Bacillota</taxon>
        <taxon>Bacilli</taxon>
        <taxon>Lactobacillales</taxon>
        <taxon>Lactobacillaceae</taxon>
        <taxon>Lactobacillus</taxon>
    </lineage>
</organism>
<feature type="chain" id="PRO_5039153141" evidence="1">
    <location>
        <begin position="22"/>
        <end position="121"/>
    </location>
</feature>
<name>A0A916QIU9_9LACO</name>
<dbReference type="EMBL" id="BMAY01000002">
    <property type="protein sequence ID" value="GFZ26427.1"/>
    <property type="molecule type" value="Genomic_DNA"/>
</dbReference>
<evidence type="ECO:0000313" key="2">
    <source>
        <dbReference type="EMBL" id="GFZ26427.1"/>
    </source>
</evidence>
<keyword evidence="3" id="KW-1185">Reference proteome</keyword>